<dbReference type="InterPro" id="IPR032184">
    <property type="entry name" value="DUF5016"/>
</dbReference>
<accession>A0A0E9LWR2</accession>
<proteinExistence type="predicted"/>
<organism evidence="4 5">
    <name type="scientific">Geofilum rubicundum JCM 15548</name>
    <dbReference type="NCBI Taxonomy" id="1236989"/>
    <lineage>
        <taxon>Bacteria</taxon>
        <taxon>Pseudomonadati</taxon>
        <taxon>Bacteroidota</taxon>
        <taxon>Bacteroidia</taxon>
        <taxon>Marinilabiliales</taxon>
        <taxon>Marinilabiliaceae</taxon>
        <taxon>Geofilum</taxon>
    </lineage>
</organism>
<feature type="domain" description="DUF5016" evidence="1">
    <location>
        <begin position="18"/>
        <end position="130"/>
    </location>
</feature>
<evidence type="ECO:0008006" key="6">
    <source>
        <dbReference type="Google" id="ProtNLM"/>
    </source>
</evidence>
<evidence type="ECO:0000313" key="4">
    <source>
        <dbReference type="EMBL" id="GAO29694.1"/>
    </source>
</evidence>
<feature type="domain" description="DUF5121" evidence="3">
    <location>
        <begin position="325"/>
        <end position="440"/>
    </location>
</feature>
<reference evidence="4 5" key="1">
    <citation type="journal article" date="2015" name="Microbes Environ.">
        <title>Distribution and evolution of nitrogen fixation genes in the phylum bacteroidetes.</title>
        <authorList>
            <person name="Inoue J."/>
            <person name="Oshima K."/>
            <person name="Suda W."/>
            <person name="Sakamoto M."/>
            <person name="Iino T."/>
            <person name="Noda S."/>
            <person name="Hongoh Y."/>
            <person name="Hattori M."/>
            <person name="Ohkuma M."/>
        </authorList>
    </citation>
    <scope>NUCLEOTIDE SEQUENCE [LARGE SCALE GENOMIC DNA]</scope>
    <source>
        <strain evidence="4">JCM 15548</strain>
    </source>
</reference>
<dbReference type="Pfam" id="PF17165">
    <property type="entry name" value="DUF5121"/>
    <property type="match status" value="1"/>
</dbReference>
<dbReference type="Pfam" id="PF16408">
    <property type="entry name" value="DUF5016"/>
    <property type="match status" value="1"/>
</dbReference>
<dbReference type="Pfam" id="PF17163">
    <property type="entry name" value="DUF5125"/>
    <property type="match status" value="1"/>
</dbReference>
<dbReference type="PROSITE" id="PS51257">
    <property type="entry name" value="PROKAR_LIPOPROTEIN"/>
    <property type="match status" value="1"/>
</dbReference>
<comment type="caution">
    <text evidence="4">The sequence shown here is derived from an EMBL/GenBank/DDBJ whole genome shotgun (WGS) entry which is preliminary data.</text>
</comment>
<protein>
    <recommendedName>
        <fullName evidence="6">DUF5125 domain-containing protein</fullName>
    </recommendedName>
</protein>
<sequence length="453" mass="49616">MVSIDNKLKKITMKKYHLFLISILSLSLIFACSDEEESQGQPQLTVSGVPSTAYFGDSLSFSAEVSDLENVPLSTLKARLFFGDDLVSETVIRTKSAGNYSGQLYIPFLPNIPDGTATLELVAQNIEFATEIQKWELPVSRPDFPHLTLVTAEGEFTMEKTGPNQYAATENFPQKVKAVIKAPAFGDRGNDITFGWREGAVQHHSDTQIPFSNSNAGVYAISFNTLNYQAAPFIVLRMAGTEMAMVDDNNYKIEKELEQDAAISIEGFSDLDDWWIDPDFMEANEDGTFAFVPSSGKYRVTANFEHKYFIFEVMSGNDLATLQADGSGALWIIGEDIGKPSLANTTGWNPGKAICFAPVAPKIYQVTLVGGQNINTSSINFKFFHQKNWGGEYTNNSLTTESDLIFVGDGENGRDPGNLGLAEGVTLETGKTYILKVDITAGRDNAVLTVTAE</sequence>
<evidence type="ECO:0000259" key="2">
    <source>
        <dbReference type="Pfam" id="PF17163"/>
    </source>
</evidence>
<dbReference type="InterPro" id="IPR033429">
    <property type="entry name" value="DUF5125"/>
</dbReference>
<name>A0A0E9LWR2_9BACT</name>
<evidence type="ECO:0000313" key="5">
    <source>
        <dbReference type="Proteomes" id="UP000032900"/>
    </source>
</evidence>
<feature type="domain" description="DUF5125" evidence="2">
    <location>
        <begin position="136"/>
        <end position="311"/>
    </location>
</feature>
<keyword evidence="5" id="KW-1185">Reference proteome</keyword>
<dbReference type="EMBL" id="BAZW01000012">
    <property type="protein sequence ID" value="GAO29694.1"/>
    <property type="molecule type" value="Genomic_DNA"/>
</dbReference>
<gene>
    <name evidence="4" type="ORF">JCM15548_11913</name>
</gene>
<dbReference type="STRING" id="1236989.JCM15548_11913"/>
<dbReference type="AlphaFoldDB" id="A0A0E9LWR2"/>
<dbReference type="InterPro" id="IPR033430">
    <property type="entry name" value="DUF5121"/>
</dbReference>
<evidence type="ECO:0000259" key="3">
    <source>
        <dbReference type="Pfam" id="PF17165"/>
    </source>
</evidence>
<dbReference type="Proteomes" id="UP000032900">
    <property type="component" value="Unassembled WGS sequence"/>
</dbReference>
<evidence type="ECO:0000259" key="1">
    <source>
        <dbReference type="Pfam" id="PF16408"/>
    </source>
</evidence>